<evidence type="ECO:0000313" key="3">
    <source>
        <dbReference type="Proteomes" id="UP000886742"/>
    </source>
</evidence>
<evidence type="ECO:0000259" key="1">
    <source>
        <dbReference type="Pfam" id="PF02657"/>
    </source>
</evidence>
<dbReference type="SUPFAM" id="SSF82649">
    <property type="entry name" value="SufE/NifU"/>
    <property type="match status" value="1"/>
</dbReference>
<reference evidence="2" key="2">
    <citation type="journal article" date="2021" name="PeerJ">
        <title>Extensive microbial diversity within the chicken gut microbiome revealed by metagenomics and culture.</title>
        <authorList>
            <person name="Gilroy R."/>
            <person name="Ravi A."/>
            <person name="Getino M."/>
            <person name="Pursley I."/>
            <person name="Horton D.L."/>
            <person name="Alikhan N.F."/>
            <person name="Baker D."/>
            <person name="Gharbi K."/>
            <person name="Hall N."/>
            <person name="Watson M."/>
            <person name="Adriaenssens E.M."/>
            <person name="Foster-Nyarko E."/>
            <person name="Jarju S."/>
            <person name="Secka A."/>
            <person name="Antonio M."/>
            <person name="Oren A."/>
            <person name="Chaudhuri R.R."/>
            <person name="La Ragione R."/>
            <person name="Hildebrand F."/>
            <person name="Pallen M.J."/>
        </authorList>
    </citation>
    <scope>NUCLEOTIDE SEQUENCE</scope>
    <source>
        <strain evidence="2">ChiGjej3B3-5194</strain>
    </source>
</reference>
<dbReference type="Proteomes" id="UP000886742">
    <property type="component" value="Unassembled WGS sequence"/>
</dbReference>
<dbReference type="Gene3D" id="3.90.1010.10">
    <property type="match status" value="1"/>
</dbReference>
<gene>
    <name evidence="2" type="ORF">IAD02_04610</name>
</gene>
<evidence type="ECO:0000313" key="2">
    <source>
        <dbReference type="EMBL" id="HIS71234.1"/>
    </source>
</evidence>
<dbReference type="AlphaFoldDB" id="A0A9D1FGC6"/>
<feature type="domain" description="Fe-S metabolism associated" evidence="1">
    <location>
        <begin position="5"/>
        <end position="113"/>
    </location>
</feature>
<organism evidence="2 3">
    <name type="scientific">Candidatus Enterousia intestinigallinarum</name>
    <dbReference type="NCBI Taxonomy" id="2840790"/>
    <lineage>
        <taxon>Bacteria</taxon>
        <taxon>Pseudomonadati</taxon>
        <taxon>Pseudomonadota</taxon>
        <taxon>Alphaproteobacteria</taxon>
        <taxon>Candidatus Enterousia</taxon>
    </lineage>
</organism>
<accession>A0A9D1FGC6</accession>
<name>A0A9D1FGC6_9PROT</name>
<protein>
    <submittedName>
        <fullName evidence="2">SufE family protein</fullName>
    </submittedName>
</protein>
<proteinExistence type="predicted"/>
<sequence>MKRILSMTDDAAEKLEIVMDFGAHMPPVPDSAVCSDIVGCASWVQICRDGNRFYGRADSALVRGIVAIITAMVDGKTPDEIKKMNLGDEFAGLQLNLGTGRLGGVNSMISFLQNL</sequence>
<dbReference type="InterPro" id="IPR003808">
    <property type="entry name" value="Fe-S_metab-assoc_dom"/>
</dbReference>
<dbReference type="EMBL" id="DVJI01000013">
    <property type="protein sequence ID" value="HIS71234.1"/>
    <property type="molecule type" value="Genomic_DNA"/>
</dbReference>
<comment type="caution">
    <text evidence="2">The sequence shown here is derived from an EMBL/GenBank/DDBJ whole genome shotgun (WGS) entry which is preliminary data.</text>
</comment>
<reference evidence="2" key="1">
    <citation type="submission" date="2020-10" db="EMBL/GenBank/DDBJ databases">
        <authorList>
            <person name="Gilroy R."/>
        </authorList>
    </citation>
    <scope>NUCLEOTIDE SEQUENCE</scope>
    <source>
        <strain evidence="2">ChiGjej3B3-5194</strain>
    </source>
</reference>
<dbReference type="Pfam" id="PF02657">
    <property type="entry name" value="SufE"/>
    <property type="match status" value="1"/>
</dbReference>